<accession>A0A2Z7AZ65</accession>
<organism evidence="1 2">
    <name type="scientific">Dorcoceras hygrometricum</name>
    <dbReference type="NCBI Taxonomy" id="472368"/>
    <lineage>
        <taxon>Eukaryota</taxon>
        <taxon>Viridiplantae</taxon>
        <taxon>Streptophyta</taxon>
        <taxon>Embryophyta</taxon>
        <taxon>Tracheophyta</taxon>
        <taxon>Spermatophyta</taxon>
        <taxon>Magnoliopsida</taxon>
        <taxon>eudicotyledons</taxon>
        <taxon>Gunneridae</taxon>
        <taxon>Pentapetalae</taxon>
        <taxon>asterids</taxon>
        <taxon>lamiids</taxon>
        <taxon>Lamiales</taxon>
        <taxon>Gesneriaceae</taxon>
        <taxon>Didymocarpoideae</taxon>
        <taxon>Trichosporeae</taxon>
        <taxon>Loxocarpinae</taxon>
        <taxon>Dorcoceras</taxon>
    </lineage>
</organism>
<reference evidence="1 2" key="1">
    <citation type="journal article" date="2015" name="Proc. Natl. Acad. Sci. U.S.A.">
        <title>The resurrection genome of Boea hygrometrica: A blueprint for survival of dehydration.</title>
        <authorList>
            <person name="Xiao L."/>
            <person name="Yang G."/>
            <person name="Zhang L."/>
            <person name="Yang X."/>
            <person name="Zhao S."/>
            <person name="Ji Z."/>
            <person name="Zhou Q."/>
            <person name="Hu M."/>
            <person name="Wang Y."/>
            <person name="Chen M."/>
            <person name="Xu Y."/>
            <person name="Jin H."/>
            <person name="Xiao X."/>
            <person name="Hu G."/>
            <person name="Bao F."/>
            <person name="Hu Y."/>
            <person name="Wan P."/>
            <person name="Li L."/>
            <person name="Deng X."/>
            <person name="Kuang T."/>
            <person name="Xiang C."/>
            <person name="Zhu J.K."/>
            <person name="Oliver M.J."/>
            <person name="He Y."/>
        </authorList>
    </citation>
    <scope>NUCLEOTIDE SEQUENCE [LARGE SCALE GENOMIC DNA]</scope>
    <source>
        <strain evidence="2">cv. XS01</strain>
    </source>
</reference>
<dbReference type="OrthoDB" id="1731532at2759"/>
<keyword evidence="2" id="KW-1185">Reference proteome</keyword>
<dbReference type="AlphaFoldDB" id="A0A2Z7AZ65"/>
<name>A0A2Z7AZ65_9LAMI</name>
<proteinExistence type="predicted"/>
<dbReference type="EMBL" id="KV010667">
    <property type="protein sequence ID" value="KZV27125.1"/>
    <property type="molecule type" value="Genomic_DNA"/>
</dbReference>
<evidence type="ECO:0000313" key="1">
    <source>
        <dbReference type="EMBL" id="KZV27125.1"/>
    </source>
</evidence>
<dbReference type="Proteomes" id="UP000250235">
    <property type="component" value="Unassembled WGS sequence"/>
</dbReference>
<evidence type="ECO:0000313" key="2">
    <source>
        <dbReference type="Proteomes" id="UP000250235"/>
    </source>
</evidence>
<protein>
    <submittedName>
        <fullName evidence="1">Uncharacterized protein</fullName>
    </submittedName>
</protein>
<sequence>MSSIKNPLAAILDCNKFTGLNYEDWLRNLQIVFASEKLLYTLDKTPPKKVPLEEFDPQTQSPSLAPGELLYSTPALGCVNHLFYAYVRKATDTEFNAFVLGRDLIVWV</sequence>
<gene>
    <name evidence="1" type="ORF">F511_32836</name>
</gene>